<dbReference type="Proteomes" id="UP000053599">
    <property type="component" value="Unassembled WGS sequence"/>
</dbReference>
<name>A0A0D1YKT2_9EURO</name>
<keyword evidence="1" id="KW-0472">Membrane</keyword>
<keyword evidence="1" id="KW-0812">Transmembrane</keyword>
<gene>
    <name evidence="2" type="ORF">PV11_03823</name>
</gene>
<keyword evidence="1" id="KW-1133">Transmembrane helix</keyword>
<dbReference type="AlphaFoldDB" id="A0A0D1YKT2"/>
<feature type="transmembrane region" description="Helical" evidence="1">
    <location>
        <begin position="190"/>
        <end position="209"/>
    </location>
</feature>
<protein>
    <submittedName>
        <fullName evidence="2">Uncharacterized protein</fullName>
    </submittedName>
</protein>
<sequence>MADCRSAITSPIDLKPEDAIGFGLEAIDIDKEDKSVALPREYVRSVTMSLRDIQAYNCGDRGHSKTVSNPASVFCISSSAGTLGAVAITLVHFLEDCTESNFVKEVEAMPLAQTTFQKDHIIEMINCDDLASAEEDDFCNVALYGTSKCTPCPHADGKPENDLTMDTSLLYTIKTGWTVEDPHLAIKRKIATGVFLASFLATGLGVAWLRHCWRGARSEITAALWCRYTDSGVPSICKNPIITRLQSKVSQRTTNWGHEKIAWVV</sequence>
<proteinExistence type="predicted"/>
<reference evidence="2 3" key="1">
    <citation type="submission" date="2015-01" db="EMBL/GenBank/DDBJ databases">
        <title>The Genome Sequence of Exophiala sideris CBS121828.</title>
        <authorList>
            <consortium name="The Broad Institute Genomics Platform"/>
            <person name="Cuomo C."/>
            <person name="de Hoog S."/>
            <person name="Gorbushina A."/>
            <person name="Stielow B."/>
            <person name="Teixiera M."/>
            <person name="Abouelleil A."/>
            <person name="Chapman S.B."/>
            <person name="Priest M."/>
            <person name="Young S.K."/>
            <person name="Wortman J."/>
            <person name="Nusbaum C."/>
            <person name="Birren B."/>
        </authorList>
    </citation>
    <scope>NUCLEOTIDE SEQUENCE [LARGE SCALE GENOMIC DNA]</scope>
    <source>
        <strain evidence="2 3">CBS 121828</strain>
    </source>
</reference>
<accession>A0A0D1YKT2</accession>
<evidence type="ECO:0000313" key="2">
    <source>
        <dbReference type="EMBL" id="KIV81654.1"/>
    </source>
</evidence>
<evidence type="ECO:0000256" key="1">
    <source>
        <dbReference type="SAM" id="Phobius"/>
    </source>
</evidence>
<evidence type="ECO:0000313" key="3">
    <source>
        <dbReference type="Proteomes" id="UP000053599"/>
    </source>
</evidence>
<dbReference type="HOGENOM" id="CLU_1049854_0_0_1"/>
<dbReference type="OrthoDB" id="10450558at2759"/>
<dbReference type="EMBL" id="KN846952">
    <property type="protein sequence ID" value="KIV81654.1"/>
    <property type="molecule type" value="Genomic_DNA"/>
</dbReference>
<organism evidence="2 3">
    <name type="scientific">Exophiala sideris</name>
    <dbReference type="NCBI Taxonomy" id="1016849"/>
    <lineage>
        <taxon>Eukaryota</taxon>
        <taxon>Fungi</taxon>
        <taxon>Dikarya</taxon>
        <taxon>Ascomycota</taxon>
        <taxon>Pezizomycotina</taxon>
        <taxon>Eurotiomycetes</taxon>
        <taxon>Chaetothyriomycetidae</taxon>
        <taxon>Chaetothyriales</taxon>
        <taxon>Herpotrichiellaceae</taxon>
        <taxon>Exophiala</taxon>
    </lineage>
</organism>